<dbReference type="PANTHER" id="PTHR42928">
    <property type="entry name" value="TRICARBOXYLATE-BINDING PROTEIN"/>
    <property type="match status" value="1"/>
</dbReference>
<dbReference type="SUPFAM" id="SSF53850">
    <property type="entry name" value="Periplasmic binding protein-like II"/>
    <property type="match status" value="1"/>
</dbReference>
<gene>
    <name evidence="3" type="ORF">ERS852480_03208</name>
    <name evidence="4" type="ORF">NCTC11224_01788</name>
</gene>
<evidence type="ECO:0000256" key="2">
    <source>
        <dbReference type="SAM" id="SignalP"/>
    </source>
</evidence>
<evidence type="ECO:0000313" key="3">
    <source>
        <dbReference type="EMBL" id="CUP37891.1"/>
    </source>
</evidence>
<dbReference type="Proteomes" id="UP000095512">
    <property type="component" value="Unassembled WGS sequence"/>
</dbReference>
<dbReference type="PROSITE" id="PS51257">
    <property type="entry name" value="PROKAR_LIPOPROTEIN"/>
    <property type="match status" value="1"/>
</dbReference>
<feature type="signal peptide" evidence="2">
    <location>
        <begin position="1"/>
        <end position="20"/>
    </location>
</feature>
<protein>
    <submittedName>
        <fullName evidence="3">Tripartite tricarboxylate transporter family receptor</fullName>
    </submittedName>
</protein>
<dbReference type="EMBL" id="CZAB01000031">
    <property type="protein sequence ID" value="CUP37891.1"/>
    <property type="molecule type" value="Genomic_DNA"/>
</dbReference>
<feature type="chain" id="PRO_5042333191" evidence="2">
    <location>
        <begin position="21"/>
        <end position="320"/>
    </location>
</feature>
<sequence length="320" mass="34278">MKKKMLALGLAALTAVMSLAGCSEKTETWTVTCPWAPSGVAAMVSQKAASLSNTYSDKIVLVADAVKGDAATVNSWVAETKANDSELVFAGEGLFSITSILDPAKMQFSYDDFEFVENLYSSVFVMSADAKLGITSIDELKSYMDQGNQISIATNGATGSEAFLAAALFGSMGYGDQIKIVAYSSAAEAAQAVAKGETNFAVSHQSQILETYQQNGVSIVCAFDGEDIADGPFAGVEGVGKYGYPYFRNRCLILARKGTDAKKIAALKELYDKILADQSVSEWLADTMLLEVDTMTNDQVLEHIENVKSIVNEYKDLVVQ</sequence>
<evidence type="ECO:0000313" key="4">
    <source>
        <dbReference type="EMBL" id="SQB10466.1"/>
    </source>
</evidence>
<name>A0A174MRW8_9FIRM</name>
<reference evidence="3 5" key="1">
    <citation type="submission" date="2015-09" db="EMBL/GenBank/DDBJ databases">
        <authorList>
            <consortium name="Pathogen Informatics"/>
        </authorList>
    </citation>
    <scope>NUCLEOTIDE SEQUENCE [LARGE SCALE GENOMIC DNA]</scope>
    <source>
        <strain evidence="3 5">2789STDY5834865</strain>
    </source>
</reference>
<reference evidence="4 6" key="2">
    <citation type="submission" date="2018-06" db="EMBL/GenBank/DDBJ databases">
        <authorList>
            <consortium name="Pathogen Informatics"/>
            <person name="Doyle S."/>
        </authorList>
    </citation>
    <scope>NUCLEOTIDE SEQUENCE [LARGE SCALE GENOMIC DNA]</scope>
    <source>
        <strain evidence="4 6">NCTC11224</strain>
    </source>
</reference>
<comment type="similarity">
    <text evidence="1">Belongs to the UPF0065 (bug) family.</text>
</comment>
<dbReference type="Proteomes" id="UP000251853">
    <property type="component" value="Unassembled WGS sequence"/>
</dbReference>
<keyword evidence="2" id="KW-0732">Signal</keyword>
<dbReference type="Gene3D" id="3.40.190.150">
    <property type="entry name" value="Bordetella uptake gene, domain 1"/>
    <property type="match status" value="1"/>
</dbReference>
<dbReference type="PANTHER" id="PTHR42928:SF5">
    <property type="entry name" value="BLR1237 PROTEIN"/>
    <property type="match status" value="1"/>
</dbReference>
<accession>A0A174MRW8</accession>
<dbReference type="AlphaFoldDB" id="A0A174MRW8"/>
<keyword evidence="6" id="KW-1185">Reference proteome</keyword>
<dbReference type="Gene3D" id="3.40.190.10">
    <property type="entry name" value="Periplasmic binding protein-like II"/>
    <property type="match status" value="1"/>
</dbReference>
<evidence type="ECO:0000313" key="5">
    <source>
        <dbReference type="Proteomes" id="UP000095512"/>
    </source>
</evidence>
<dbReference type="InterPro" id="IPR005064">
    <property type="entry name" value="BUG"/>
</dbReference>
<proteinExistence type="inferred from homology"/>
<dbReference type="InterPro" id="IPR042100">
    <property type="entry name" value="Bug_dom1"/>
</dbReference>
<evidence type="ECO:0000313" key="6">
    <source>
        <dbReference type="Proteomes" id="UP000251853"/>
    </source>
</evidence>
<dbReference type="EMBL" id="UAVW01000004">
    <property type="protein sequence ID" value="SQB10466.1"/>
    <property type="molecule type" value="Genomic_DNA"/>
</dbReference>
<evidence type="ECO:0000256" key="1">
    <source>
        <dbReference type="ARBA" id="ARBA00006987"/>
    </source>
</evidence>
<dbReference type="RefSeq" id="WP_022202970.1">
    <property type="nucleotide sequence ID" value="NZ_CZAB01000031.1"/>
</dbReference>
<organism evidence="3 5">
    <name type="scientific">Enterocloster clostridioformis</name>
    <dbReference type="NCBI Taxonomy" id="1531"/>
    <lineage>
        <taxon>Bacteria</taxon>
        <taxon>Bacillati</taxon>
        <taxon>Bacillota</taxon>
        <taxon>Clostridia</taxon>
        <taxon>Lachnospirales</taxon>
        <taxon>Lachnospiraceae</taxon>
        <taxon>Enterocloster</taxon>
    </lineage>
</organism>
<keyword evidence="3" id="KW-0675">Receptor</keyword>